<dbReference type="RefSeq" id="WP_025295300.1">
    <property type="nucleotide sequence ID" value="NZ_CP006644.1"/>
</dbReference>
<dbReference type="SUPFAM" id="SSF52266">
    <property type="entry name" value="SGNH hydrolase"/>
    <property type="match status" value="1"/>
</dbReference>
<name>W0AKW2_9SPHN</name>
<dbReference type="EMBL" id="CP006644">
    <property type="protein sequence ID" value="AHE57207.1"/>
    <property type="molecule type" value="Genomic_DNA"/>
</dbReference>
<dbReference type="STRING" id="1123269.NX02_28125"/>
<dbReference type="eggNOG" id="COG2755">
    <property type="taxonomic scope" value="Bacteria"/>
</dbReference>
<dbReference type="Pfam" id="PF03629">
    <property type="entry name" value="SASA"/>
    <property type="match status" value="1"/>
</dbReference>
<dbReference type="InterPro" id="IPR005181">
    <property type="entry name" value="SASA"/>
</dbReference>
<dbReference type="HOGENOM" id="CLU_902855_0_0_5"/>
<feature type="domain" description="Sialate O-acetylesterase" evidence="2">
    <location>
        <begin position="141"/>
        <end position="292"/>
    </location>
</feature>
<dbReference type="CDD" id="cd00229">
    <property type="entry name" value="SGNH_hydrolase"/>
    <property type="match status" value="1"/>
</dbReference>
<reference evidence="3 4" key="1">
    <citation type="submission" date="2013-07" db="EMBL/GenBank/DDBJ databases">
        <title>Completed genome of Sphingomonas sanxanigenens NX02.</title>
        <authorList>
            <person name="Ma T."/>
            <person name="Huang H."/>
            <person name="Wu M."/>
            <person name="Li X."/>
            <person name="Li G."/>
        </authorList>
    </citation>
    <scope>NUCLEOTIDE SEQUENCE [LARGE SCALE GENOMIC DNA]</scope>
    <source>
        <strain evidence="3 4">NX02</strain>
    </source>
</reference>
<dbReference type="Gene3D" id="3.40.50.1110">
    <property type="entry name" value="SGNH hydrolase"/>
    <property type="match status" value="1"/>
</dbReference>
<proteinExistence type="predicted"/>
<evidence type="ECO:0000256" key="1">
    <source>
        <dbReference type="ARBA" id="ARBA00022801"/>
    </source>
</evidence>
<evidence type="ECO:0000259" key="2">
    <source>
        <dbReference type="Pfam" id="PF03629"/>
    </source>
</evidence>
<dbReference type="PATRIC" id="fig|1123269.5.peg.5519"/>
<keyword evidence="1" id="KW-0378">Hydrolase</keyword>
<dbReference type="KEGG" id="ssan:NX02_28125"/>
<sequence>MKPLIRRVIAGTVAIAAIAGAFLAGTVYGIESDPYGDFPAGTLIAAKTQVRTALGMSKGWSKSNADLTDQIRRACPANALVVVTGGQSNASNAISTPFDADPAAPVFMFFDGHCFALRDPLLGTTGTRGSVWSRLGPALAARTGRPVVFVNGAIGGSQFSDWTDKRSPYMANLRRRVADAAKQLGPADIVLWHQGETDAWFTTSQAEIQPEIKQVTDTVLTSFALKPAAKLVLYRASLCTGARRRTSNQPLLAAQTAVAAANPRIVLGPDTDRFGRRFRHDDCHFNDAGARSMADATLALIAPMLGAR</sequence>
<dbReference type="InterPro" id="IPR036514">
    <property type="entry name" value="SGNH_hydro_sf"/>
</dbReference>
<dbReference type="AlphaFoldDB" id="W0AKW2"/>
<keyword evidence="4" id="KW-1185">Reference proteome</keyword>
<organism evidence="3 4">
    <name type="scientific">Sphingomonas sanxanigenens DSM 19645 = NX02</name>
    <dbReference type="NCBI Taxonomy" id="1123269"/>
    <lineage>
        <taxon>Bacteria</taxon>
        <taxon>Pseudomonadati</taxon>
        <taxon>Pseudomonadota</taxon>
        <taxon>Alphaproteobacteria</taxon>
        <taxon>Sphingomonadales</taxon>
        <taxon>Sphingomonadaceae</taxon>
        <taxon>Sphingomonas</taxon>
    </lineage>
</organism>
<gene>
    <name evidence="3" type="ORF">NX02_28125</name>
</gene>
<dbReference type="GO" id="GO:0016788">
    <property type="term" value="F:hydrolase activity, acting on ester bonds"/>
    <property type="evidence" value="ECO:0007669"/>
    <property type="project" value="UniProtKB-ARBA"/>
</dbReference>
<dbReference type="Proteomes" id="UP000018851">
    <property type="component" value="Chromosome"/>
</dbReference>
<evidence type="ECO:0000313" key="3">
    <source>
        <dbReference type="EMBL" id="AHE57207.1"/>
    </source>
</evidence>
<evidence type="ECO:0000313" key="4">
    <source>
        <dbReference type="Proteomes" id="UP000018851"/>
    </source>
</evidence>
<protein>
    <recommendedName>
        <fullName evidence="2">Sialate O-acetylesterase domain-containing protein</fullName>
    </recommendedName>
</protein>
<dbReference type="OrthoDB" id="7580065at2"/>
<accession>W0AKW2</accession>